<dbReference type="GO" id="GO:0004106">
    <property type="term" value="F:chorismate mutase activity"/>
    <property type="evidence" value="ECO:0007669"/>
    <property type="project" value="UniProtKB-EC"/>
</dbReference>
<feature type="domain" description="ACT" evidence="23">
    <location>
        <begin position="283"/>
        <end position="360"/>
    </location>
</feature>
<dbReference type="GO" id="GO:0005737">
    <property type="term" value="C:cytoplasm"/>
    <property type="evidence" value="ECO:0007669"/>
    <property type="project" value="UniProtKB-SubCell"/>
</dbReference>
<dbReference type="NCBIfam" id="NF008865">
    <property type="entry name" value="PRK11898.1"/>
    <property type="match status" value="1"/>
</dbReference>
<evidence type="ECO:0000256" key="17">
    <source>
        <dbReference type="ARBA" id="ARBA00031520"/>
    </source>
</evidence>
<dbReference type="PROSITE" id="PS51171">
    <property type="entry name" value="PREPHENATE_DEHYDR_3"/>
    <property type="match status" value="1"/>
</dbReference>
<comment type="caution">
    <text evidence="24">The sequence shown here is derived from an EMBL/GenBank/DDBJ whole genome shotgun (WGS) entry which is preliminary data.</text>
</comment>
<keyword evidence="15" id="KW-0511">Multifunctional enzyme</keyword>
<dbReference type="PROSITE" id="PS51671">
    <property type="entry name" value="ACT"/>
    <property type="match status" value="1"/>
</dbReference>
<evidence type="ECO:0000256" key="12">
    <source>
        <dbReference type="ARBA" id="ARBA00023222"/>
    </source>
</evidence>
<reference evidence="24 25" key="1">
    <citation type="submission" date="2014-04" db="EMBL/GenBank/DDBJ databases">
        <title>Draft genome sequence of Hydrogenovibrio marinus MH-110, a model organism for aerobic H2 metabolism.</title>
        <authorList>
            <person name="Cha H.J."/>
            <person name="Jo B.H."/>
            <person name="Hwang B.H."/>
        </authorList>
    </citation>
    <scope>NUCLEOTIDE SEQUENCE [LARGE SCALE GENOMIC DNA]</scope>
    <source>
        <strain evidence="24 25">MH-110</strain>
    </source>
</reference>
<dbReference type="FunFam" id="3.40.190.10:FF:000034">
    <property type="entry name" value="Chorismate mutase/prephenate dehydratase"/>
    <property type="match status" value="1"/>
</dbReference>
<evidence type="ECO:0000259" key="22">
    <source>
        <dbReference type="PROSITE" id="PS51171"/>
    </source>
</evidence>
<dbReference type="EMBL" id="JMIU01000001">
    <property type="protein sequence ID" value="KDN95135.1"/>
    <property type="molecule type" value="Genomic_DNA"/>
</dbReference>
<feature type="coiled-coil region" evidence="20">
    <location>
        <begin position="2"/>
        <end position="29"/>
    </location>
</feature>
<comment type="function">
    <text evidence="2">Catalyzes the Claisen rearrangement of chorismate to prephenate and the decarboxylation/dehydration of prephenate to phenylpyruvate.</text>
</comment>
<feature type="site" description="Essential for prephenate dehydratase activity" evidence="19">
    <location>
        <position position="264"/>
    </location>
</feature>
<dbReference type="SMART" id="SM00830">
    <property type="entry name" value="CM_2"/>
    <property type="match status" value="1"/>
</dbReference>
<evidence type="ECO:0000256" key="8">
    <source>
        <dbReference type="ARBA" id="ARBA00014401"/>
    </source>
</evidence>
<dbReference type="InterPro" id="IPR001086">
    <property type="entry name" value="Preph_deHydtase"/>
</dbReference>
<dbReference type="PANTHER" id="PTHR21022:SF19">
    <property type="entry name" value="PREPHENATE DEHYDRATASE-RELATED"/>
    <property type="match status" value="1"/>
</dbReference>
<dbReference type="EC" id="5.4.99.5" evidence="6"/>
<comment type="pathway">
    <text evidence="4">Amino-acid biosynthesis; L-phenylalanine biosynthesis; phenylpyruvate from prephenate: step 1/1.</text>
</comment>
<evidence type="ECO:0000256" key="3">
    <source>
        <dbReference type="ARBA" id="ARBA00004496"/>
    </source>
</evidence>
<evidence type="ECO:0000256" key="9">
    <source>
        <dbReference type="ARBA" id="ARBA00022490"/>
    </source>
</evidence>
<dbReference type="PROSITE" id="PS51168">
    <property type="entry name" value="CHORISMATE_MUT_2"/>
    <property type="match status" value="1"/>
</dbReference>
<dbReference type="PIRSF" id="PIRSF001500">
    <property type="entry name" value="Chor_mut_pdt_Ppr"/>
    <property type="match status" value="1"/>
</dbReference>
<organism evidence="24 25">
    <name type="scientific">Hydrogenovibrio marinus</name>
    <dbReference type="NCBI Taxonomy" id="28885"/>
    <lineage>
        <taxon>Bacteria</taxon>
        <taxon>Pseudomonadati</taxon>
        <taxon>Pseudomonadota</taxon>
        <taxon>Gammaproteobacteria</taxon>
        <taxon>Thiotrichales</taxon>
        <taxon>Piscirickettsiaceae</taxon>
        <taxon>Hydrogenovibrio</taxon>
    </lineage>
</organism>
<dbReference type="Proteomes" id="UP000027341">
    <property type="component" value="Unassembled WGS sequence"/>
</dbReference>
<evidence type="ECO:0000256" key="13">
    <source>
        <dbReference type="ARBA" id="ARBA00023235"/>
    </source>
</evidence>
<comment type="pathway">
    <text evidence="5">Metabolic intermediate biosynthesis; prephenate biosynthesis; prephenate from chorismate: step 1/1.</text>
</comment>
<keyword evidence="9" id="KW-0963">Cytoplasm</keyword>
<evidence type="ECO:0000256" key="14">
    <source>
        <dbReference type="ARBA" id="ARBA00023239"/>
    </source>
</evidence>
<name>A0A066ZYG2_HYDMR</name>
<evidence type="ECO:0000256" key="18">
    <source>
        <dbReference type="ARBA" id="ARBA00047848"/>
    </source>
</evidence>
<dbReference type="Pfam" id="PF01817">
    <property type="entry name" value="CM_2"/>
    <property type="match status" value="1"/>
</dbReference>
<keyword evidence="20" id="KW-0175">Coiled coil</keyword>
<dbReference type="InterPro" id="IPR008242">
    <property type="entry name" value="Chor_mutase/pphenate_deHydtase"/>
</dbReference>
<keyword evidence="12" id="KW-0584">Phenylalanine biosynthesis</keyword>
<dbReference type="AlphaFoldDB" id="A0A066ZYG2"/>
<keyword evidence="11" id="KW-0057">Aromatic amino acid biosynthesis</keyword>
<keyword evidence="13" id="KW-0413">Isomerase</keyword>
<dbReference type="FunFam" id="3.40.190.10:FF:000029">
    <property type="entry name" value="Chorismate mutase/Prephenate dehydratase"/>
    <property type="match status" value="1"/>
</dbReference>
<dbReference type="InterPro" id="IPR002701">
    <property type="entry name" value="CM_II_prokaryot"/>
</dbReference>
<evidence type="ECO:0000259" key="21">
    <source>
        <dbReference type="PROSITE" id="PS51168"/>
    </source>
</evidence>
<evidence type="ECO:0000256" key="15">
    <source>
        <dbReference type="ARBA" id="ARBA00023268"/>
    </source>
</evidence>
<evidence type="ECO:0000256" key="16">
    <source>
        <dbReference type="ARBA" id="ARBA00031175"/>
    </source>
</evidence>
<evidence type="ECO:0000259" key="23">
    <source>
        <dbReference type="PROSITE" id="PS51671"/>
    </source>
</evidence>
<keyword evidence="10" id="KW-0028">Amino-acid biosynthesis</keyword>
<dbReference type="CDD" id="cd04905">
    <property type="entry name" value="ACT_CM-PDT"/>
    <property type="match status" value="1"/>
</dbReference>
<dbReference type="SUPFAM" id="SSF48600">
    <property type="entry name" value="Chorismate mutase II"/>
    <property type="match status" value="1"/>
</dbReference>
<dbReference type="Gene3D" id="3.30.70.260">
    <property type="match status" value="1"/>
</dbReference>
<evidence type="ECO:0000256" key="1">
    <source>
        <dbReference type="ARBA" id="ARBA00000824"/>
    </source>
</evidence>
<comment type="catalytic activity">
    <reaction evidence="1">
        <text>chorismate = prephenate</text>
        <dbReference type="Rhea" id="RHEA:13897"/>
        <dbReference type="ChEBI" id="CHEBI:29748"/>
        <dbReference type="ChEBI" id="CHEBI:29934"/>
        <dbReference type="EC" id="5.4.99.5"/>
    </reaction>
</comment>
<accession>A0A066ZYG2</accession>
<evidence type="ECO:0000256" key="11">
    <source>
        <dbReference type="ARBA" id="ARBA00023141"/>
    </source>
</evidence>
<dbReference type="UniPathway" id="UPA00121">
    <property type="reaction ID" value="UER00345"/>
</dbReference>
<dbReference type="EC" id="4.2.1.51" evidence="7"/>
<dbReference type="CDD" id="cd13630">
    <property type="entry name" value="PBP2_PDT_1"/>
    <property type="match status" value="1"/>
</dbReference>
<dbReference type="STRING" id="28885.EI16_02165"/>
<comment type="catalytic activity">
    <reaction evidence="18">
        <text>prephenate + H(+) = 3-phenylpyruvate + CO2 + H2O</text>
        <dbReference type="Rhea" id="RHEA:21648"/>
        <dbReference type="ChEBI" id="CHEBI:15377"/>
        <dbReference type="ChEBI" id="CHEBI:15378"/>
        <dbReference type="ChEBI" id="CHEBI:16526"/>
        <dbReference type="ChEBI" id="CHEBI:18005"/>
        <dbReference type="ChEBI" id="CHEBI:29934"/>
        <dbReference type="EC" id="4.2.1.51"/>
    </reaction>
</comment>
<feature type="domain" description="Prephenate dehydratase" evidence="22">
    <location>
        <begin position="96"/>
        <end position="271"/>
    </location>
</feature>
<dbReference type="PANTHER" id="PTHR21022">
    <property type="entry name" value="PREPHENATE DEHYDRATASE P PROTEIN"/>
    <property type="match status" value="1"/>
</dbReference>
<dbReference type="Gene3D" id="1.20.59.10">
    <property type="entry name" value="Chorismate mutase"/>
    <property type="match status" value="1"/>
</dbReference>
<evidence type="ECO:0000256" key="2">
    <source>
        <dbReference type="ARBA" id="ARBA00002364"/>
    </source>
</evidence>
<evidence type="ECO:0000256" key="20">
    <source>
        <dbReference type="SAM" id="Coils"/>
    </source>
</evidence>
<dbReference type="SUPFAM" id="SSF55021">
    <property type="entry name" value="ACT-like"/>
    <property type="match status" value="1"/>
</dbReference>
<comment type="subcellular location">
    <subcellularLocation>
        <location evidence="3">Cytoplasm</location>
    </subcellularLocation>
</comment>
<proteinExistence type="predicted"/>
<evidence type="ECO:0000256" key="6">
    <source>
        <dbReference type="ARBA" id="ARBA00012404"/>
    </source>
</evidence>
<dbReference type="FunFam" id="3.30.70.260:FF:000012">
    <property type="entry name" value="Prephenate dehydratase"/>
    <property type="match status" value="1"/>
</dbReference>
<feature type="domain" description="Chorismate mutase" evidence="21">
    <location>
        <begin position="3"/>
        <end position="96"/>
    </location>
</feature>
<dbReference type="Pfam" id="PF00800">
    <property type="entry name" value="PDT"/>
    <property type="match status" value="1"/>
</dbReference>
<dbReference type="InterPro" id="IPR010957">
    <property type="entry name" value="G/b/e-P-prot_chorismate_mutase"/>
</dbReference>
<sequence length="365" mass="40354">MSQAEKERLLEIRNEIDSIDAEIQTLIARRAECAQQVAHAKTQGGQVDVVFYRPEREAQVLRAVKERNKSLISDNEMMRLFREIMSVCLALEQPIKIAYLGPEGSYSHASVIKQFGASAHTLAVSSIEEVFTAVEKGDANYGLVPVENSSEGAVKQTQQALMKTSLKVTGEIELVIHHCIMSQNEKLENIKKVVAHTQALGQCEHWLKNNMPWVEIEAVASNALAAQMASQDDTLGAIASEQAAQLYGLRVLESHIEDSHENSTKFWAIGSEETEPSGDDKTAMIVSMSNKSGALMDVLSSFASRKISMTRIISVPSTDTKWDYLFFIDILGHKKEASVAEALEEVKQKTSYFKLLGSFPTSPFS</sequence>
<dbReference type="GO" id="GO:0004664">
    <property type="term" value="F:prephenate dehydratase activity"/>
    <property type="evidence" value="ECO:0007669"/>
    <property type="project" value="UniProtKB-EC"/>
</dbReference>
<evidence type="ECO:0000256" key="4">
    <source>
        <dbReference type="ARBA" id="ARBA00004741"/>
    </source>
</evidence>
<dbReference type="InterPro" id="IPR045865">
    <property type="entry name" value="ACT-like_dom_sf"/>
</dbReference>
<evidence type="ECO:0000256" key="10">
    <source>
        <dbReference type="ARBA" id="ARBA00022605"/>
    </source>
</evidence>
<gene>
    <name evidence="24" type="ORF">EI16_02165</name>
</gene>
<keyword evidence="25" id="KW-1185">Reference proteome</keyword>
<dbReference type="UniPathway" id="UPA00120">
    <property type="reaction ID" value="UER00203"/>
</dbReference>
<dbReference type="GO" id="GO:0046417">
    <property type="term" value="P:chorismate metabolic process"/>
    <property type="evidence" value="ECO:0007669"/>
    <property type="project" value="InterPro"/>
</dbReference>
<keyword evidence="14" id="KW-0456">Lyase</keyword>
<dbReference type="InterPro" id="IPR036979">
    <property type="entry name" value="CM_dom_sf"/>
</dbReference>
<protein>
    <recommendedName>
        <fullName evidence="8">Bifunctional chorismate mutase/prephenate dehydratase</fullName>
        <ecNumber evidence="7">4.2.1.51</ecNumber>
        <ecNumber evidence="6">5.4.99.5</ecNumber>
    </recommendedName>
    <alternativeName>
        <fullName evidence="17">Chorismate mutase-prephenate dehydratase</fullName>
    </alternativeName>
    <alternativeName>
        <fullName evidence="16">p-protein</fullName>
    </alternativeName>
</protein>
<dbReference type="Gene3D" id="3.40.190.10">
    <property type="entry name" value="Periplasmic binding protein-like II"/>
    <property type="match status" value="2"/>
</dbReference>
<evidence type="ECO:0000256" key="19">
    <source>
        <dbReference type="PIRSR" id="PIRSR001500-2"/>
    </source>
</evidence>
<evidence type="ECO:0000313" key="24">
    <source>
        <dbReference type="EMBL" id="KDN95135.1"/>
    </source>
</evidence>
<dbReference type="InterPro" id="IPR002912">
    <property type="entry name" value="ACT_dom"/>
</dbReference>
<dbReference type="Pfam" id="PF01842">
    <property type="entry name" value="ACT"/>
    <property type="match status" value="1"/>
</dbReference>
<dbReference type="InterPro" id="IPR036263">
    <property type="entry name" value="Chorismate_II_sf"/>
</dbReference>
<dbReference type="SUPFAM" id="SSF53850">
    <property type="entry name" value="Periplasmic binding protein-like II"/>
    <property type="match status" value="1"/>
</dbReference>
<dbReference type="GO" id="GO:0009094">
    <property type="term" value="P:L-phenylalanine biosynthetic process"/>
    <property type="evidence" value="ECO:0007669"/>
    <property type="project" value="UniProtKB-UniPathway"/>
</dbReference>
<evidence type="ECO:0000256" key="7">
    <source>
        <dbReference type="ARBA" id="ARBA00013147"/>
    </source>
</evidence>
<evidence type="ECO:0000256" key="5">
    <source>
        <dbReference type="ARBA" id="ARBA00004817"/>
    </source>
</evidence>
<evidence type="ECO:0000313" key="25">
    <source>
        <dbReference type="Proteomes" id="UP000027341"/>
    </source>
</evidence>
<dbReference type="NCBIfam" id="TIGR01807">
    <property type="entry name" value="CM_P2"/>
    <property type="match status" value="1"/>
</dbReference>